<organism evidence="1 2">
    <name type="scientific">Robertmurraya yapensis</name>
    <name type="common">ex Hitch et al 2024</name>
    <dbReference type="NCBI Taxonomy" id="3133160"/>
    <lineage>
        <taxon>Bacteria</taxon>
        <taxon>Bacillati</taxon>
        <taxon>Bacillota</taxon>
        <taxon>Bacilli</taxon>
        <taxon>Bacillales</taxon>
        <taxon>Bacillaceae</taxon>
        <taxon>Robertmurraya</taxon>
    </lineage>
</organism>
<keyword evidence="2" id="KW-1185">Reference proteome</keyword>
<dbReference type="EMBL" id="JBBMEW010000023">
    <property type="protein sequence ID" value="MEQ2528854.1"/>
    <property type="molecule type" value="Genomic_DNA"/>
</dbReference>
<name>A0ACC6SFT3_9BACI</name>
<comment type="caution">
    <text evidence="1">The sequence shown here is derived from an EMBL/GenBank/DDBJ whole genome shotgun (WGS) entry which is preliminary data.</text>
</comment>
<proteinExistence type="predicted"/>
<sequence length="79" mass="8575">MTFYSNYGKIINMVYVFSLVLSAAGSIPAIILSIVLIYCAVKLEVLPMQNRYIGLKTVIVGMLVNFSCDALKMVAPALG</sequence>
<evidence type="ECO:0000313" key="1">
    <source>
        <dbReference type="EMBL" id="MEQ2528854.1"/>
    </source>
</evidence>
<dbReference type="Proteomes" id="UP001439875">
    <property type="component" value="Unassembled WGS sequence"/>
</dbReference>
<evidence type="ECO:0000313" key="2">
    <source>
        <dbReference type="Proteomes" id="UP001439875"/>
    </source>
</evidence>
<gene>
    <name evidence="1" type="ORF">WMO40_19440</name>
</gene>
<protein>
    <submittedName>
        <fullName evidence="1">Uncharacterized protein</fullName>
    </submittedName>
</protein>
<reference evidence="1" key="1">
    <citation type="submission" date="2024-03" db="EMBL/GenBank/DDBJ databases">
        <title>Human intestinal bacterial collection.</title>
        <authorList>
            <person name="Pauvert C."/>
            <person name="Hitch T.C.A."/>
            <person name="Clavel T."/>
        </authorList>
    </citation>
    <scope>NUCLEOTIDE SEQUENCE</scope>
    <source>
        <strain evidence="1">CLA-AA-H227</strain>
    </source>
</reference>
<accession>A0ACC6SFT3</accession>